<evidence type="ECO:0000256" key="1">
    <source>
        <dbReference type="SAM" id="MobiDB-lite"/>
    </source>
</evidence>
<proteinExistence type="predicted"/>
<gene>
    <name evidence="2" type="ORF">ebA4026</name>
</gene>
<reference evidence="2 3" key="1">
    <citation type="journal article" date="2005" name="Arch. Microbiol.">
        <title>The genome sequence of an anaerobic aromatic-degrading denitrifying bacterium, strain EbN1.</title>
        <authorList>
            <person name="Rabus R."/>
            <person name="Kube M."/>
            <person name="Heider J."/>
            <person name="Beck A."/>
            <person name="Heitmann K."/>
            <person name="Widdel F."/>
            <person name="Reinhardt R."/>
        </authorList>
    </citation>
    <scope>NUCLEOTIDE SEQUENCE [LARGE SCALE GENOMIC DNA]</scope>
    <source>
        <strain evidence="2 3">EbN1</strain>
    </source>
</reference>
<protein>
    <submittedName>
        <fullName evidence="2">Uncharacterized protein</fullName>
    </submittedName>
</protein>
<dbReference type="Proteomes" id="UP000006552">
    <property type="component" value="Chromosome"/>
</dbReference>
<dbReference type="HOGENOM" id="CLU_2393471_0_0_4"/>
<dbReference type="AlphaFoldDB" id="Q5P2Q5"/>
<name>Q5P2Q5_AROAE</name>
<keyword evidence="3" id="KW-1185">Reference proteome</keyword>
<accession>Q5P2Q5</accession>
<dbReference type="EMBL" id="CR555306">
    <property type="protein sequence ID" value="CAI08409.1"/>
    <property type="molecule type" value="Genomic_DNA"/>
</dbReference>
<organism evidence="2 3">
    <name type="scientific">Aromatoleum aromaticum (strain DSM 19018 / LMG 30748 / EbN1)</name>
    <name type="common">Azoarcus sp. (strain EbN1)</name>
    <dbReference type="NCBI Taxonomy" id="76114"/>
    <lineage>
        <taxon>Bacteria</taxon>
        <taxon>Pseudomonadati</taxon>
        <taxon>Pseudomonadota</taxon>
        <taxon>Betaproteobacteria</taxon>
        <taxon>Rhodocyclales</taxon>
        <taxon>Rhodocyclaceae</taxon>
        <taxon>Aromatoleum</taxon>
    </lineage>
</organism>
<dbReference type="STRING" id="76114.ebA4026"/>
<dbReference type="KEGG" id="eba:ebA4026"/>
<evidence type="ECO:0000313" key="3">
    <source>
        <dbReference type="Proteomes" id="UP000006552"/>
    </source>
</evidence>
<evidence type="ECO:0000313" key="2">
    <source>
        <dbReference type="EMBL" id="CAI08409.1"/>
    </source>
</evidence>
<feature type="region of interest" description="Disordered" evidence="1">
    <location>
        <begin position="26"/>
        <end position="75"/>
    </location>
</feature>
<sequence length="93" mass="10303">MARCVESHEGSRTKRTVFNRIEVPALARENREGGAIPPRAQRRDEDRPGRRQPLAKAGKAPGRVEPQSEDRPRDILAAAWTAAPDCSTQGDYP</sequence>